<organism evidence="1 2">
    <name type="scientific">Rotaria magnacalcarata</name>
    <dbReference type="NCBI Taxonomy" id="392030"/>
    <lineage>
        <taxon>Eukaryota</taxon>
        <taxon>Metazoa</taxon>
        <taxon>Spiralia</taxon>
        <taxon>Gnathifera</taxon>
        <taxon>Rotifera</taxon>
        <taxon>Eurotatoria</taxon>
        <taxon>Bdelloidea</taxon>
        <taxon>Philodinida</taxon>
        <taxon>Philodinidae</taxon>
        <taxon>Rotaria</taxon>
    </lineage>
</organism>
<dbReference type="Pfam" id="PF09741">
    <property type="entry name" value="DUF2045"/>
    <property type="match status" value="1"/>
</dbReference>
<sequence length="36" mass="4245">KVYASPSRRDMESKGTEEKITYPNIYFTVDNFEDVN</sequence>
<reference evidence="1" key="1">
    <citation type="submission" date="2021-02" db="EMBL/GenBank/DDBJ databases">
        <authorList>
            <person name="Nowell W R."/>
        </authorList>
    </citation>
    <scope>NUCLEOTIDE SEQUENCE</scope>
</reference>
<feature type="non-terminal residue" evidence="1">
    <location>
        <position position="1"/>
    </location>
</feature>
<dbReference type="AlphaFoldDB" id="A0A8S3FDJ0"/>
<accession>A0A8S3FDJ0</accession>
<gene>
    <name evidence="1" type="ORF">GIL414_LOCUS63255</name>
</gene>
<dbReference type="EMBL" id="CAJOBJ010261317">
    <property type="protein sequence ID" value="CAF5113686.1"/>
    <property type="molecule type" value="Genomic_DNA"/>
</dbReference>
<proteinExistence type="predicted"/>
<comment type="caution">
    <text evidence="1">The sequence shown here is derived from an EMBL/GenBank/DDBJ whole genome shotgun (WGS) entry which is preliminary data.</text>
</comment>
<dbReference type="Proteomes" id="UP000681720">
    <property type="component" value="Unassembled WGS sequence"/>
</dbReference>
<name>A0A8S3FDJ0_9BILA</name>
<evidence type="ECO:0000313" key="1">
    <source>
        <dbReference type="EMBL" id="CAF5113686.1"/>
    </source>
</evidence>
<dbReference type="InterPro" id="IPR019141">
    <property type="entry name" value="DUF2045"/>
</dbReference>
<evidence type="ECO:0000313" key="2">
    <source>
        <dbReference type="Proteomes" id="UP000681720"/>
    </source>
</evidence>
<protein>
    <submittedName>
        <fullName evidence="1">Uncharacterized protein</fullName>
    </submittedName>
</protein>